<protein>
    <submittedName>
        <fullName evidence="1">Uncharacterized protein</fullName>
    </submittedName>
</protein>
<reference evidence="1 2" key="1">
    <citation type="journal article" date="2012" name="Genome Biol.">
        <title>Genome and low-iron response of an oceanic diatom adapted to chronic iron limitation.</title>
        <authorList>
            <person name="Lommer M."/>
            <person name="Specht M."/>
            <person name="Roy A.S."/>
            <person name="Kraemer L."/>
            <person name="Andreson R."/>
            <person name="Gutowska M.A."/>
            <person name="Wolf J."/>
            <person name="Bergner S.V."/>
            <person name="Schilhabel M.B."/>
            <person name="Klostermeier U.C."/>
            <person name="Beiko R.G."/>
            <person name="Rosenstiel P."/>
            <person name="Hippler M."/>
            <person name="Laroche J."/>
        </authorList>
    </citation>
    <scope>NUCLEOTIDE SEQUENCE [LARGE SCALE GENOMIC DNA]</scope>
    <source>
        <strain evidence="1 2">CCMP1005</strain>
    </source>
</reference>
<name>K0RQS8_THAOC</name>
<dbReference type="EMBL" id="AGNL01033979">
    <property type="protein sequence ID" value="EJK55465.1"/>
    <property type="molecule type" value="Genomic_DNA"/>
</dbReference>
<evidence type="ECO:0000313" key="1">
    <source>
        <dbReference type="EMBL" id="EJK55465.1"/>
    </source>
</evidence>
<comment type="caution">
    <text evidence="1">The sequence shown here is derived from an EMBL/GenBank/DDBJ whole genome shotgun (WGS) entry which is preliminary data.</text>
</comment>
<proteinExistence type="predicted"/>
<evidence type="ECO:0000313" key="2">
    <source>
        <dbReference type="Proteomes" id="UP000266841"/>
    </source>
</evidence>
<organism evidence="1 2">
    <name type="scientific">Thalassiosira oceanica</name>
    <name type="common">Marine diatom</name>
    <dbReference type="NCBI Taxonomy" id="159749"/>
    <lineage>
        <taxon>Eukaryota</taxon>
        <taxon>Sar</taxon>
        <taxon>Stramenopiles</taxon>
        <taxon>Ochrophyta</taxon>
        <taxon>Bacillariophyta</taxon>
        <taxon>Coscinodiscophyceae</taxon>
        <taxon>Thalassiosirophycidae</taxon>
        <taxon>Thalassiosirales</taxon>
        <taxon>Thalassiosiraceae</taxon>
        <taxon>Thalassiosira</taxon>
    </lineage>
</organism>
<accession>K0RQS8</accession>
<keyword evidence="2" id="KW-1185">Reference proteome</keyword>
<sequence length="109" mass="12075">MYPCRAIRICTSQAANNPPAKDNLGPRPISAATIIGVDKRGLSQPKAREQAINKWGDVRIESETGYIEVTGLNTFKLGSDIVTNYGYSTQCKMVYKFFTEKEVAEELQA</sequence>
<dbReference type="Proteomes" id="UP000266841">
    <property type="component" value="Unassembled WGS sequence"/>
</dbReference>
<feature type="non-terminal residue" evidence="1">
    <location>
        <position position="109"/>
    </location>
</feature>
<dbReference type="AlphaFoldDB" id="K0RQS8"/>
<gene>
    <name evidence="1" type="ORF">THAOC_24802</name>
</gene>